<dbReference type="GO" id="GO:0016020">
    <property type="term" value="C:membrane"/>
    <property type="evidence" value="ECO:0007669"/>
    <property type="project" value="UniProtKB-SubCell"/>
</dbReference>
<keyword evidence="4 6" id="KW-0808">Transferase</keyword>
<comment type="caution">
    <text evidence="7">The sequence shown here is derived from an EMBL/GenBank/DDBJ whole genome shotgun (WGS) entry which is preliminary data.</text>
</comment>
<keyword evidence="8" id="KW-1185">Reference proteome</keyword>
<evidence type="ECO:0000256" key="5">
    <source>
        <dbReference type="ARBA" id="ARBA00023136"/>
    </source>
</evidence>
<evidence type="ECO:0000256" key="1">
    <source>
        <dbReference type="ARBA" id="ARBA00004167"/>
    </source>
</evidence>
<gene>
    <name evidence="7" type="ORF">ANCCAN_27725</name>
</gene>
<dbReference type="EC" id="2.4.1.-" evidence="6"/>
<dbReference type="Pfam" id="PF01697">
    <property type="entry name" value="Glyco_transf_92"/>
    <property type="match status" value="1"/>
</dbReference>
<organism evidence="7 8">
    <name type="scientific">Ancylostoma caninum</name>
    <name type="common">Dog hookworm</name>
    <dbReference type="NCBI Taxonomy" id="29170"/>
    <lineage>
        <taxon>Eukaryota</taxon>
        <taxon>Metazoa</taxon>
        <taxon>Ecdysozoa</taxon>
        <taxon>Nematoda</taxon>
        <taxon>Chromadorea</taxon>
        <taxon>Rhabditida</taxon>
        <taxon>Rhabditina</taxon>
        <taxon>Rhabditomorpha</taxon>
        <taxon>Strongyloidea</taxon>
        <taxon>Ancylostomatidae</taxon>
        <taxon>Ancylostomatinae</taxon>
        <taxon>Ancylostoma</taxon>
    </lineage>
</organism>
<dbReference type="GO" id="GO:0016757">
    <property type="term" value="F:glycosyltransferase activity"/>
    <property type="evidence" value="ECO:0007669"/>
    <property type="project" value="UniProtKB-UniRule"/>
</dbReference>
<dbReference type="OrthoDB" id="5822421at2759"/>
<comment type="subcellular location">
    <subcellularLocation>
        <location evidence="1">Membrane</location>
        <topology evidence="1">Single-pass membrane protein</topology>
    </subcellularLocation>
</comment>
<reference evidence="7 8" key="1">
    <citation type="submission" date="2014-10" db="EMBL/GenBank/DDBJ databases">
        <title>Draft genome of the hookworm Ancylostoma caninum.</title>
        <authorList>
            <person name="Mitreva M."/>
        </authorList>
    </citation>
    <scope>NUCLEOTIDE SEQUENCE [LARGE SCALE GENOMIC DNA]</scope>
    <source>
        <strain evidence="7 8">Baltimore</strain>
    </source>
</reference>
<evidence type="ECO:0000256" key="2">
    <source>
        <dbReference type="ARBA" id="ARBA00007647"/>
    </source>
</evidence>
<dbReference type="Proteomes" id="UP000252519">
    <property type="component" value="Unassembled WGS sequence"/>
</dbReference>
<dbReference type="EMBL" id="JOJR01006910">
    <property type="protein sequence ID" value="RCN26548.1"/>
    <property type="molecule type" value="Genomic_DNA"/>
</dbReference>
<evidence type="ECO:0000256" key="6">
    <source>
        <dbReference type="RuleBase" id="RU366017"/>
    </source>
</evidence>
<evidence type="ECO:0000313" key="8">
    <source>
        <dbReference type="Proteomes" id="UP000252519"/>
    </source>
</evidence>
<name>A0A368F4J0_ANCCA</name>
<keyword evidence="3 6" id="KW-0328">Glycosyltransferase</keyword>
<sequence length="79" mass="9501">MSVHFVDKFYEGYTMEGVKPTEGVVRHYRDVNAGQWGKYWLKEVEKMGNFSMTNYPEKWMDRLRSNVQRRVQHVYGGQH</sequence>
<accession>A0A368F4J0</accession>
<proteinExistence type="inferred from homology"/>
<evidence type="ECO:0000256" key="4">
    <source>
        <dbReference type="ARBA" id="ARBA00022679"/>
    </source>
</evidence>
<keyword evidence="5" id="KW-0472">Membrane</keyword>
<evidence type="ECO:0000313" key="7">
    <source>
        <dbReference type="EMBL" id="RCN26548.1"/>
    </source>
</evidence>
<protein>
    <recommendedName>
        <fullName evidence="6">Glycosyltransferase family 92 protein</fullName>
        <ecNumber evidence="6">2.4.1.-</ecNumber>
    </recommendedName>
</protein>
<dbReference type="InterPro" id="IPR008166">
    <property type="entry name" value="Glyco_transf_92"/>
</dbReference>
<dbReference type="AlphaFoldDB" id="A0A368F4J0"/>
<evidence type="ECO:0000256" key="3">
    <source>
        <dbReference type="ARBA" id="ARBA00022676"/>
    </source>
</evidence>
<comment type="similarity">
    <text evidence="2 6">Belongs to the glycosyltransferase 92 family.</text>
</comment>